<accession>E4ZP10</accession>
<dbReference type="EMBL" id="FP929105">
    <property type="protein sequence ID" value="CBX93379.1"/>
    <property type="molecule type" value="Genomic_DNA"/>
</dbReference>
<gene>
    <name evidence="3" type="ORF">LEMA_P042800.1</name>
</gene>
<dbReference type="SUPFAM" id="SSF50998">
    <property type="entry name" value="Quinoprotein alcohol dehydrogenase-like"/>
    <property type="match status" value="1"/>
</dbReference>
<dbReference type="InterPro" id="IPR036322">
    <property type="entry name" value="WD40_repeat_dom_sf"/>
</dbReference>
<sequence length="1119" mass="121137">MHVLAERLTKLYCVPACLLYPAPFKRLPSSRISTYSSTIDLEEAMSLTPSNPRMMSPAMGAIKLNPSPSPYPKNTAVRSPTKTNRTEANLALRQVIGTTTCTANAFDSLADGRCFAYTAGAAAVMASIAQDHSVSQRFYRARPTTNPINPSASIYGGPSTPTQNESRNRTVASLRDTGFGVSPVACPATNDWPDSPSSRAWTTKEKIKSATCVSFSPDGKFLAVGETGHKPRVLIFSTAEDAPSDTPLSSLADHTFGVNCVAFSPDSRYLASLGSANDGFLHVWSINSRTGAATLFASNKCVSHINRMAWMGTKLITVGTRHVKVWRLEEQAGSVRMKPRQSDMSFLSSAMHKTLPGRNCILEGLKDATFTSVVAIATNRAIVASDRGEICLLDDSGSECRFSKLTDAGFPVSSMAVDFKGRLHIGGNQGGLKTLFIDDIFKVMTPPPSPPPRMDSPIVTAIGTNQIGAVGCLNDYVITVDSQRAIRLSHLCAADDEAVVGDMLHMLPAHGDAVLGVNAGLSQSNILNASYYTWAADGTIIFWSEGTSTGSLQVPLEQLEGPEAVVNELRTARVLSDGSFLVTGDKYGVLRIINCETNCSAYDFKAHANEITSIAIHEQDDCVLLACAGRDRMVQVFIRTNETWDLMQTLDEHVGAVNGISFSRNGARLVSSSSDRTLVVRELITRVQHDQTLYAFVMLRAIILKSSPVSMAWDADNDDALLVSTIDRQVHKFDTRNGQCMSNFKACDTDGGDAVVLSSLIPIPRGWGTPLIAGVSSTDKSIRVYDDNGSLVARDWGHTEGVSDIALVQASTATEGEPTEKSIVTVAVDGTIFVWGLALQPPTRHDLSKSMDLLTPSTPANPDLLATKPPLRRVFSQSELARFQRSPEEGQTTPTGSRSPKLRKKISKFALAPTPKLDPSPLQSNSRESRASNWQGYATVRRNKNRSPSPPSPRHPPLTKRRASMDVRVRGKAPTNDFGSIGSATDSLCRTLRAYRKRLANSSDAMSSEHAREVERELAATARAVGERVKSKEFDETVMVKLLDQYSERLVNLLDEKIAASVAQRVRETSVFSDGADSPVLDQRPAISRANSASPDRLRTESPASDEPLVHTTEKVAVE</sequence>
<dbReference type="OMA" id="ASYYTWA"/>
<dbReference type="SUPFAM" id="SSF50978">
    <property type="entry name" value="WD40 repeat-like"/>
    <property type="match status" value="2"/>
</dbReference>
<keyword evidence="1" id="KW-0853">WD repeat</keyword>
<dbReference type="PANTHER" id="PTHR45589:SF1">
    <property type="entry name" value="WD REPEAT DOMAIN 62, ISOFORM G"/>
    <property type="match status" value="1"/>
</dbReference>
<evidence type="ECO:0000256" key="2">
    <source>
        <dbReference type="SAM" id="MobiDB-lite"/>
    </source>
</evidence>
<feature type="compositionally biased region" description="Polar residues" evidence="2">
    <location>
        <begin position="143"/>
        <end position="152"/>
    </location>
</feature>
<feature type="region of interest" description="Disordered" evidence="2">
    <location>
        <begin position="1072"/>
        <end position="1119"/>
    </location>
</feature>
<reference evidence="4" key="1">
    <citation type="journal article" date="2011" name="Nat. Commun.">
        <title>Effector diversification within compartments of the Leptosphaeria maculans genome affected by Repeat-Induced Point mutations.</title>
        <authorList>
            <person name="Rouxel T."/>
            <person name="Grandaubert J."/>
            <person name="Hane J.K."/>
            <person name="Hoede C."/>
            <person name="van de Wouw A.P."/>
            <person name="Couloux A."/>
            <person name="Dominguez V."/>
            <person name="Anthouard V."/>
            <person name="Bally P."/>
            <person name="Bourras S."/>
            <person name="Cozijnsen A.J."/>
            <person name="Ciuffetti L.M."/>
            <person name="Degrave A."/>
            <person name="Dilmaghani A."/>
            <person name="Duret L."/>
            <person name="Fudal I."/>
            <person name="Goodwin S.B."/>
            <person name="Gout L."/>
            <person name="Glaser N."/>
            <person name="Linglin J."/>
            <person name="Kema G.H.J."/>
            <person name="Lapalu N."/>
            <person name="Lawrence C.B."/>
            <person name="May K."/>
            <person name="Meyer M."/>
            <person name="Ollivier B."/>
            <person name="Poulain J."/>
            <person name="Schoch C.L."/>
            <person name="Simon A."/>
            <person name="Spatafora J.W."/>
            <person name="Stachowiak A."/>
            <person name="Turgeon B.G."/>
            <person name="Tyler B.M."/>
            <person name="Vincent D."/>
            <person name="Weissenbach J."/>
            <person name="Amselem J."/>
            <person name="Quesneville H."/>
            <person name="Oliver R.P."/>
            <person name="Wincker P."/>
            <person name="Balesdent M.-H."/>
            <person name="Howlett B.J."/>
        </authorList>
    </citation>
    <scope>NUCLEOTIDE SEQUENCE [LARGE SCALE GENOMIC DNA]</scope>
    <source>
        <strain evidence="4">JN3 / isolate v23.1.3 / race Av1-4-5-6-7-8</strain>
    </source>
</reference>
<feature type="compositionally biased region" description="Basic and acidic residues" evidence="2">
    <location>
        <begin position="1108"/>
        <end position="1119"/>
    </location>
</feature>
<dbReference type="InterPro" id="IPR011047">
    <property type="entry name" value="Quinoprotein_ADH-like_sf"/>
</dbReference>
<feature type="repeat" description="WD" evidence="1">
    <location>
        <begin position="251"/>
        <end position="294"/>
    </location>
</feature>
<proteinExistence type="predicted"/>
<dbReference type="eggNOG" id="KOG1408">
    <property type="taxonomic scope" value="Eukaryota"/>
</dbReference>
<dbReference type="SMART" id="SM00320">
    <property type="entry name" value="WD40"/>
    <property type="match status" value="10"/>
</dbReference>
<feature type="compositionally biased region" description="Polar residues" evidence="2">
    <location>
        <begin position="921"/>
        <end position="936"/>
    </location>
</feature>
<keyword evidence="4" id="KW-1185">Reference proteome</keyword>
<dbReference type="VEuPathDB" id="FungiDB:LEMA_P042800.1"/>
<dbReference type="InParanoid" id="E4ZP10"/>
<name>E4ZP10_LEPMJ</name>
<evidence type="ECO:0000313" key="3">
    <source>
        <dbReference type="EMBL" id="CBX93379.1"/>
    </source>
</evidence>
<dbReference type="InterPro" id="IPR052779">
    <property type="entry name" value="WDR62"/>
</dbReference>
<feature type="repeat" description="WD" evidence="1">
    <location>
        <begin position="650"/>
        <end position="683"/>
    </location>
</feature>
<dbReference type="HOGENOM" id="CLU_005113_0_0_1"/>
<dbReference type="Proteomes" id="UP000002668">
    <property type="component" value="Genome"/>
</dbReference>
<feature type="compositionally biased region" description="Polar residues" evidence="2">
    <location>
        <begin position="889"/>
        <end position="898"/>
    </location>
</feature>
<evidence type="ECO:0000256" key="1">
    <source>
        <dbReference type="PROSITE-ProRule" id="PRU00221"/>
    </source>
</evidence>
<protein>
    <submittedName>
        <fullName evidence="3">Similar to WD repeat protein</fullName>
    </submittedName>
</protein>
<dbReference type="STRING" id="985895.E4ZP10"/>
<organism evidence="4">
    <name type="scientific">Leptosphaeria maculans (strain JN3 / isolate v23.1.3 / race Av1-4-5-6-7-8)</name>
    <name type="common">Blackleg fungus</name>
    <name type="synonym">Phoma lingam</name>
    <dbReference type="NCBI Taxonomy" id="985895"/>
    <lineage>
        <taxon>Eukaryota</taxon>
        <taxon>Fungi</taxon>
        <taxon>Dikarya</taxon>
        <taxon>Ascomycota</taxon>
        <taxon>Pezizomycotina</taxon>
        <taxon>Dothideomycetes</taxon>
        <taxon>Pleosporomycetidae</taxon>
        <taxon>Pleosporales</taxon>
        <taxon>Pleosporineae</taxon>
        <taxon>Leptosphaeriaceae</taxon>
        <taxon>Plenodomus</taxon>
        <taxon>Plenodomus lingam/Leptosphaeria maculans species complex</taxon>
    </lineage>
</organism>
<dbReference type="Gene3D" id="2.130.10.10">
    <property type="entry name" value="YVTN repeat-like/Quinoprotein amine dehydrogenase"/>
    <property type="match status" value="3"/>
</dbReference>
<dbReference type="InterPro" id="IPR015943">
    <property type="entry name" value="WD40/YVTN_repeat-like_dom_sf"/>
</dbReference>
<dbReference type="PROSITE" id="PS50082">
    <property type="entry name" value="WD_REPEATS_2"/>
    <property type="match status" value="2"/>
</dbReference>
<dbReference type="AlphaFoldDB" id="E4ZP10"/>
<dbReference type="InterPro" id="IPR001680">
    <property type="entry name" value="WD40_rpt"/>
</dbReference>
<feature type="region of interest" description="Disordered" evidence="2">
    <location>
        <begin position="849"/>
        <end position="963"/>
    </location>
</feature>
<dbReference type="Pfam" id="PF00400">
    <property type="entry name" value="WD40"/>
    <property type="match status" value="3"/>
</dbReference>
<dbReference type="PANTHER" id="PTHR45589">
    <property type="entry name" value="WD REPEAT DOMAIN 62, ISOFORM G"/>
    <property type="match status" value="1"/>
</dbReference>
<feature type="region of interest" description="Disordered" evidence="2">
    <location>
        <begin position="143"/>
        <end position="167"/>
    </location>
</feature>
<evidence type="ECO:0000313" key="4">
    <source>
        <dbReference type="Proteomes" id="UP000002668"/>
    </source>
</evidence>
<dbReference type="OrthoDB" id="6252103at2759"/>